<feature type="coiled-coil region" evidence="4">
    <location>
        <begin position="2829"/>
        <end position="2863"/>
    </location>
</feature>
<dbReference type="InterPro" id="IPR003593">
    <property type="entry name" value="AAA+_ATPase"/>
</dbReference>
<dbReference type="InterPro" id="IPR013602">
    <property type="entry name" value="Dynein_heavy_linker"/>
</dbReference>
<dbReference type="Pfam" id="PF08385">
    <property type="entry name" value="DHC_N1"/>
    <property type="match status" value="1"/>
</dbReference>
<dbReference type="InterPro" id="IPR026983">
    <property type="entry name" value="DHC"/>
</dbReference>
<dbReference type="Gene3D" id="3.20.180.20">
    <property type="entry name" value="Dynein heavy chain, N-terminal domain 2"/>
    <property type="match status" value="1"/>
</dbReference>
<dbReference type="Pfam" id="PF25007">
    <property type="entry name" value="DYH2-5-8_CC"/>
    <property type="match status" value="1"/>
</dbReference>
<dbReference type="InterPro" id="IPR035706">
    <property type="entry name" value="AAA_9"/>
</dbReference>
<dbReference type="GO" id="GO:0007018">
    <property type="term" value="P:microtubule-based movement"/>
    <property type="evidence" value="ECO:0007669"/>
    <property type="project" value="InterPro"/>
</dbReference>
<gene>
    <name evidence="6" type="ORF">MNOR_LOCUS38391</name>
</gene>
<dbReference type="Gene3D" id="1.20.58.1120">
    <property type="match status" value="1"/>
</dbReference>
<reference evidence="6 7" key="1">
    <citation type="submission" date="2024-05" db="EMBL/GenBank/DDBJ databases">
        <authorList>
            <person name="Wallberg A."/>
        </authorList>
    </citation>
    <scope>NUCLEOTIDE SEQUENCE [LARGE SCALE GENOMIC DNA]</scope>
</reference>
<evidence type="ECO:0000256" key="2">
    <source>
        <dbReference type="ARBA" id="ARBA00023069"/>
    </source>
</evidence>
<dbReference type="Pfam" id="PF12777">
    <property type="entry name" value="MT"/>
    <property type="match status" value="1"/>
</dbReference>
<keyword evidence="7" id="KW-1185">Reference proteome</keyword>
<protein>
    <recommendedName>
        <fullName evidence="5">AAA+ ATPase domain-containing protein</fullName>
    </recommendedName>
</protein>
<dbReference type="Pfam" id="PF12774">
    <property type="entry name" value="AAA_6"/>
    <property type="match status" value="1"/>
</dbReference>
<comment type="caution">
    <text evidence="6">The sequence shown here is derived from an EMBL/GenBank/DDBJ whole genome shotgun (WGS) entry which is preliminary data.</text>
</comment>
<dbReference type="InterPro" id="IPR042228">
    <property type="entry name" value="Dynein_linker_3"/>
</dbReference>
<evidence type="ECO:0000256" key="1">
    <source>
        <dbReference type="ARBA" id="ARBA00004430"/>
    </source>
</evidence>
<feature type="domain" description="AAA+ ATPase" evidence="5">
    <location>
        <begin position="1384"/>
        <end position="1487"/>
    </location>
</feature>
<dbReference type="Pfam" id="PF12781">
    <property type="entry name" value="AAA_9"/>
    <property type="match status" value="1"/>
</dbReference>
<dbReference type="Pfam" id="PF12775">
    <property type="entry name" value="AAA_7"/>
    <property type="match status" value="1"/>
</dbReference>
<dbReference type="InterPro" id="IPR013594">
    <property type="entry name" value="Dynein_heavy_tail"/>
</dbReference>
<dbReference type="GO" id="GO:0051959">
    <property type="term" value="F:dynein light intermediate chain binding"/>
    <property type="evidence" value="ECO:0007669"/>
    <property type="project" value="InterPro"/>
</dbReference>
<dbReference type="Gene3D" id="1.20.920.20">
    <property type="match status" value="1"/>
</dbReference>
<keyword evidence="2" id="KW-0969">Cilium</keyword>
<proteinExistence type="predicted"/>
<dbReference type="Pfam" id="PF08393">
    <property type="entry name" value="DHC_N2"/>
    <property type="match status" value="1"/>
</dbReference>
<dbReference type="GO" id="GO:0005524">
    <property type="term" value="F:ATP binding"/>
    <property type="evidence" value="ECO:0007669"/>
    <property type="project" value="InterPro"/>
</dbReference>
<dbReference type="Gene3D" id="1.20.920.30">
    <property type="match status" value="1"/>
</dbReference>
<dbReference type="InterPro" id="IPR043157">
    <property type="entry name" value="Dynein_AAA1S"/>
</dbReference>
<dbReference type="EMBL" id="CAXKWB010086725">
    <property type="protein sequence ID" value="CAL4211478.1"/>
    <property type="molecule type" value="Genomic_DNA"/>
</dbReference>
<organism evidence="6 7">
    <name type="scientific">Meganyctiphanes norvegica</name>
    <name type="common">Northern krill</name>
    <name type="synonym">Thysanopoda norvegica</name>
    <dbReference type="NCBI Taxonomy" id="48144"/>
    <lineage>
        <taxon>Eukaryota</taxon>
        <taxon>Metazoa</taxon>
        <taxon>Ecdysozoa</taxon>
        <taxon>Arthropoda</taxon>
        <taxon>Crustacea</taxon>
        <taxon>Multicrustacea</taxon>
        <taxon>Malacostraca</taxon>
        <taxon>Eumalacostraca</taxon>
        <taxon>Eucarida</taxon>
        <taxon>Euphausiacea</taxon>
        <taxon>Euphausiidae</taxon>
        <taxon>Meganyctiphanes</taxon>
    </lineage>
</organism>
<evidence type="ECO:0000259" key="5">
    <source>
        <dbReference type="SMART" id="SM00382"/>
    </source>
</evidence>
<feature type="non-terminal residue" evidence="6">
    <location>
        <position position="3246"/>
    </location>
</feature>
<keyword evidence="4" id="KW-0175">Coiled coil</keyword>
<evidence type="ECO:0000313" key="6">
    <source>
        <dbReference type="EMBL" id="CAL4211478.1"/>
    </source>
</evidence>
<dbReference type="Pfam" id="PF17852">
    <property type="entry name" value="Dynein_AAA_lid"/>
    <property type="match status" value="1"/>
</dbReference>
<comment type="subcellular location">
    <subcellularLocation>
        <location evidence="1">Cytoplasm</location>
        <location evidence="1">Cytoskeleton</location>
        <location evidence="1">Cilium axoneme</location>
    </subcellularLocation>
</comment>
<feature type="domain" description="AAA+ ATPase" evidence="5">
    <location>
        <begin position="1677"/>
        <end position="1888"/>
    </location>
</feature>
<accession>A0AAV2SJU1</accession>
<dbReference type="PANTHER" id="PTHR45703">
    <property type="entry name" value="DYNEIN HEAVY CHAIN"/>
    <property type="match status" value="1"/>
</dbReference>
<dbReference type="Gene3D" id="1.20.140.100">
    <property type="entry name" value="Dynein heavy chain, N-terminal domain 2"/>
    <property type="match status" value="1"/>
</dbReference>
<dbReference type="InterPro" id="IPR027417">
    <property type="entry name" value="P-loop_NTPase"/>
</dbReference>
<dbReference type="InterPro" id="IPR035699">
    <property type="entry name" value="AAA_6"/>
</dbReference>
<evidence type="ECO:0000313" key="7">
    <source>
        <dbReference type="Proteomes" id="UP001497623"/>
    </source>
</evidence>
<dbReference type="InterPro" id="IPR024743">
    <property type="entry name" value="Dynein_HC_stalk"/>
</dbReference>
<feature type="coiled-coil region" evidence="4">
    <location>
        <begin position="2587"/>
        <end position="2653"/>
    </location>
</feature>
<dbReference type="GO" id="GO:0030286">
    <property type="term" value="C:dynein complex"/>
    <property type="evidence" value="ECO:0007669"/>
    <property type="project" value="InterPro"/>
</dbReference>
<evidence type="ECO:0000256" key="3">
    <source>
        <dbReference type="ARBA" id="ARBA00023273"/>
    </source>
</evidence>
<dbReference type="InterPro" id="IPR041466">
    <property type="entry name" value="Dynein_AAA5_ext"/>
</dbReference>
<dbReference type="Gene3D" id="1.10.8.710">
    <property type="match status" value="1"/>
</dbReference>
<dbReference type="GO" id="GO:0005930">
    <property type="term" value="C:axoneme"/>
    <property type="evidence" value="ECO:0007669"/>
    <property type="project" value="UniProtKB-SubCell"/>
</dbReference>
<feature type="domain" description="AAA+ ATPase" evidence="5">
    <location>
        <begin position="2009"/>
        <end position="2154"/>
    </location>
</feature>
<sequence length="3246" mass="374094">MSVKAAGAGEGNAEGDMLEDELAQVDKVLDDALKTVRKKSHLVFNLTSKEWLKHFDRFRESMEEVERRYQCVMVAAVQTVDSVAQGLQVLNVFHPLAARKSLFAVFYVMIDHILNLFDRDFENVEKEYVFRSMSVGREGFSYSNMAKWATDTRKKLESEVNLLRNQAWLPYYPRLDSIYTRWYRTEILLKGVVDNMYLAWTSSLEAHPVRRLLEPILRWRPGTIQLLQDNFDVQLYKNLEESSAWVALGFEVPDSLQHIFNEYEAYTKLKLEVLACAEQFNEFVCGMSRDEAQLFESQVQLAVKAYYPGLSTINWSLRHQIPSFMDKCKRVVGKIKTEVNYYLNVNNQLSGILREVKDLVMYTKEEGTLYEGEGFIEDLLRQTDGIVTKVRTIALNVEEVLDSLFKKLINKTFPKSVEAWISYVQRVDELFLECQKEILRKSLLAFEGMLMGSRSCPVEQLAPVFKVRVSLTENKIVCEPSVDVLLTVLKSLKDNLTQNFKRVPCLLRRHALSKSKEHDHVAYLEDEVCSRLQKKLSSEFQLQVNNLQKKLESWQQYRDLWEVDKEEFFNHYLMNASKVQIFQTDIQSFEKKCKEIESTDDHIKVSTFYVICLDLKSQLIELCHSWVTEFQDNLFKIASSRLSSLYNYTHDVNKLINTEPQDISGLLKLSGDCQYARGRLMVYKNQFKPVSEQFQVLKDHRYSLPANVDEKLGNLVGIFTEIEEKLKNKITDVGAQLDNHRKVYSDKADVVMEKVAKVKKDFKELLPTRLGKNADEALEAITYLKEILDEVSDSLSINKHLELLSLSTVEFPEIHGFQQNLIAAEMMWKVLMEWEITWEKWSAFLVWDVDIISLQDVLVTFVQKIRAVQPDGQSDWEIKEDLLSRVEYCKLMVPLITNLQSAELKPHHWQEIKDMVKMDFDENGPDFSFGYIQSINLASYTKELTNILIYSAEEAKICHEISQIQMRGSQITLSMKPVVCMDISVVQSTTEASNTIATLNMNLQLMSASPHAKPYLKDIEELRKSFTIMIDYLEDIESLQRKWAMWEPFFNVDDVRNHLAHATEIFDDLNFRWQQISATMKTEQFLRSIALHDELHDEVKVMSSEFDKFPDHIFSYLQDRKEAFPRFWFLSNDDLINAISTVISAEYSVPFLNKIFTNIAKIKEEKGPTGSPEIVGIFSGEGEFLELNSYVTVMGSFDSWLKKVIYGIEVTLKENLKQCRSCMKSPNVKFDEILKLWPLQMSVLAFFLLWTSEVTRAVAKFKGIMKSDQLQVLKKRLRDNMARLDGILTGGMAKLLREKVRLFYLAVLQVRDFLGAILENKKFPSCDNDMQIRYLHDKDTDDVIFQLGTFEMIYSWEYQGLWPMAVISPMTTRSLFSIARVISNGSAIGLVGTQGCGKTETVKTAARLLGRHLLSVSCTSSLTSAHLLQKLFGCFQTNSWLLLESAHCLNIDVIPVFEEILKVIFAAQTSTVRKNVKLGRSHIRNSTVVEGVQLSVSPLASVILEYERDHISTRKQLEILRQRCRPVVLFGPDINVMIESILIVEGFKEAQLLAQKLNQAIVSLSTALPRQRKYQLGIKSASFIIQNAKDIMKRQPEVDEMDTIPLSLKEYLKPQLKVEDAPIFTEVFEMIFPDFDAGITQNDILQEALIKEMKKEKLIVKESYTEKMLQLYESLTRSQMVLVLGPPGCGKSTALTVLGKACNTLNSIGQSDYKKTNIEIISPLAINSMSLYGPEKGIVGKAKEGYLSSKIRKLHKCSSGSEKWIIIEGPCHYTWLQTLFQHFHLRKKMYISNNMQLIPIPNNLKMIMEMSGTALNLSPSEVTNCSILYFQEAPNLWEDILQSWLGSISQAKMSRAMQYLISKNLPSFTNIMIADKGRMQHMIMKAKSFTALVDSFLVKWNANLDIEELIQSVTPAFIFSIIWSFGSDLNDDQVAQYEEVVTRMIEDVPEEGNIYDYFVDPVSGRFCSWNNLKESFQSLNLQNPMTSSIIVPNERIMKYTRVTEILMQNGVAVLLKGDAGSGKSTIINTLSQSSDENRQIDIMNYTAATTPSQFQEMIRNNLIKQSRKVLSSKKDKLHLLIDDIHCCQGTEHLHQILDTMKYTMKHKQIYNEDLRYFLQIPEVCLMCTYQSSDFQSRGLKLHQIDEHIQKYWPGTLHVLSLPAYESSELTNIFSILFDGNLGHLDQDVKSLKGVIADAVVFLYQRMGEITKKACPSHIANLHHPMQILAMLRGLQLGDEQTLDRDNFLKHFMHECYRVFYDSMVVPAEKFNELMNEVMMEYFCIPLKQIVSKPEVLILSRLGNKENLYTEKTDDELKMAILDVCINLSGSTFTGTFAIYHSLIHHIIRLLRILGQDSIIKSETTSVLEKIGGHLIITGPGGCGKKTCVQLVAHLANYKIYRIITILEDENVESNIMDDLYLGKKLLILIDWNTLERMSDLTFLNKLLIKSQKDATLLKLTENMKIGLIAPTLSEAKEILNFLPAMTNYYSIDTFQSWNSSELQEIARQLLKEKLLNKLSEESLHPFAEMLANVHITISEMNTEKFKVLKNPSSKFFTFIELVLKLYVEMYQDIIQGEERFKISIIKYEDTKQRVTELSHQLQEQRTQVTQIQQTCGNIVLKMRNIRSEQARMEQELQKKTAHLKREKEESERIRKVISRDLDQPKEEMKAIHRRLDRIPKEELDTLRNLSRPSPQVELVFEAILIVLGVDPTWNETKKQLSNGLDFITAVRRVSVEDANEKILKRIQEFIDMDELQTENVEQESKTAETFLNWLSTFAKYARVYKDYHPLKIQADVIDKDILKTEESMSNYREALMGIAVQHTVLVTQLQEKEHLLEVAEDEMKNLEGRIQLAQKVMTQLGEDKVVWEESLALSSLKLRNTFGDSVLAAAFLTYLGPYEHNERKSAIESLQKSMRESNIFYTEDRDILELLATLELRVKWHADGLPLDDYSLENAAIISNSPLPQLVLDPNCVLTNWILKWDESVEVDLSKTTYLEEIFECAKTGKTCVIMQDELFLKRSFLQILKMEKTEKNESGKVFLKLGERTVEYNKMFRIIIITRNQSFTIDNKIQSMVNVVNILNHKSGLEKLLTMHLVMHNQPDLIETFRRQESDSLIRENQLLEQESNIRDIMAKFDDDVLGEDTLMEMLQVACSKAGDAKRKCLDLQKSLKTVTDSFQEFMQTGSLMAQIFLLVQSFSKFQISLVMSFERFTSLILSQIPPKRTGSWGRLLECNTLMFMIQILYRHF</sequence>
<dbReference type="SMART" id="SM00382">
    <property type="entry name" value="AAA"/>
    <property type="match status" value="4"/>
</dbReference>
<dbReference type="GO" id="GO:0045505">
    <property type="term" value="F:dynein intermediate chain binding"/>
    <property type="evidence" value="ECO:0007669"/>
    <property type="project" value="InterPro"/>
</dbReference>
<evidence type="ECO:0000256" key="4">
    <source>
        <dbReference type="SAM" id="Coils"/>
    </source>
</evidence>
<dbReference type="Gene3D" id="1.10.472.130">
    <property type="match status" value="1"/>
</dbReference>
<name>A0AAV2SJU1_MEGNR</name>
<dbReference type="InterPro" id="IPR056759">
    <property type="entry name" value="DYH2-5-8_CC"/>
</dbReference>
<dbReference type="SUPFAM" id="SSF52540">
    <property type="entry name" value="P-loop containing nucleoside triphosphate hydrolases"/>
    <property type="match status" value="4"/>
</dbReference>
<feature type="domain" description="AAA+ ATPase" evidence="5">
    <location>
        <begin position="2370"/>
        <end position="2734"/>
    </location>
</feature>
<dbReference type="InterPro" id="IPR042222">
    <property type="entry name" value="Dynein_2_N"/>
</dbReference>
<dbReference type="Gene3D" id="3.40.50.300">
    <property type="entry name" value="P-loop containing nucleotide triphosphate hydrolases"/>
    <property type="match status" value="5"/>
</dbReference>
<keyword evidence="3" id="KW-0966">Cell projection</keyword>
<dbReference type="Proteomes" id="UP001497623">
    <property type="component" value="Unassembled WGS sequence"/>
</dbReference>